<dbReference type="EMBL" id="SRMA01025951">
    <property type="protein sequence ID" value="TRY89603.1"/>
    <property type="molecule type" value="Genomic_DNA"/>
</dbReference>
<evidence type="ECO:0000313" key="1">
    <source>
        <dbReference type="EMBL" id="TRY89603.1"/>
    </source>
</evidence>
<organism evidence="1 2">
    <name type="scientific">Danionella cerebrum</name>
    <dbReference type="NCBI Taxonomy" id="2873325"/>
    <lineage>
        <taxon>Eukaryota</taxon>
        <taxon>Metazoa</taxon>
        <taxon>Chordata</taxon>
        <taxon>Craniata</taxon>
        <taxon>Vertebrata</taxon>
        <taxon>Euteleostomi</taxon>
        <taxon>Actinopterygii</taxon>
        <taxon>Neopterygii</taxon>
        <taxon>Teleostei</taxon>
        <taxon>Ostariophysi</taxon>
        <taxon>Cypriniformes</taxon>
        <taxon>Danionidae</taxon>
        <taxon>Danioninae</taxon>
        <taxon>Danionella</taxon>
    </lineage>
</organism>
<protein>
    <submittedName>
        <fullName evidence="1">Uncharacterized protein</fullName>
    </submittedName>
</protein>
<dbReference type="AlphaFoldDB" id="A0A553QI51"/>
<proteinExistence type="predicted"/>
<accession>A0A553QI51</accession>
<evidence type="ECO:0000313" key="2">
    <source>
        <dbReference type="Proteomes" id="UP000316079"/>
    </source>
</evidence>
<gene>
    <name evidence="1" type="ORF">DNTS_017781</name>
</gene>
<name>A0A553QI51_9TELE</name>
<reference evidence="1 2" key="1">
    <citation type="journal article" date="2019" name="Sci. Data">
        <title>Hybrid genome assembly and annotation of Danionella translucida.</title>
        <authorList>
            <person name="Kadobianskyi M."/>
            <person name="Schulze L."/>
            <person name="Schuelke M."/>
            <person name="Judkewitz B."/>
        </authorList>
    </citation>
    <scope>NUCLEOTIDE SEQUENCE [LARGE SCALE GENOMIC DNA]</scope>
    <source>
        <strain evidence="1 2">Bolton</strain>
    </source>
</reference>
<keyword evidence="2" id="KW-1185">Reference proteome</keyword>
<dbReference type="Proteomes" id="UP000316079">
    <property type="component" value="Unassembled WGS sequence"/>
</dbReference>
<comment type="caution">
    <text evidence="1">The sequence shown here is derived from an EMBL/GenBank/DDBJ whole genome shotgun (WGS) entry which is preliminary data.</text>
</comment>
<feature type="non-terminal residue" evidence="1">
    <location>
        <position position="98"/>
    </location>
</feature>
<sequence>MGQAMRDMELLNEELRESDLFCPQRVIAILPVQHENVSIWVNPQHYVLHGGVMDEGALGMNKKHIRLPDLLYQAAIKCTTQVVSGGKSQPLILPIMPQ</sequence>